<dbReference type="EMBL" id="JRJU01000002">
    <property type="protein sequence ID" value="KHF41549.1"/>
    <property type="molecule type" value="Genomic_DNA"/>
</dbReference>
<organism evidence="1 2">
    <name type="scientific">Halalkalibacter okhensis</name>
    <dbReference type="NCBI Taxonomy" id="333138"/>
    <lineage>
        <taxon>Bacteria</taxon>
        <taxon>Bacillati</taxon>
        <taxon>Bacillota</taxon>
        <taxon>Bacilli</taxon>
        <taxon>Bacillales</taxon>
        <taxon>Bacillaceae</taxon>
        <taxon>Halalkalibacter</taxon>
    </lineage>
</organism>
<protein>
    <recommendedName>
        <fullName evidence="3">DNA phosphorothioation-dependent restriction protein DptG</fullName>
    </recommendedName>
</protein>
<evidence type="ECO:0000313" key="1">
    <source>
        <dbReference type="EMBL" id="KHF41549.1"/>
    </source>
</evidence>
<dbReference type="RefSeq" id="WP_034625583.1">
    <property type="nucleotide sequence ID" value="NZ_JRJU01000002.1"/>
</dbReference>
<sequence length="470" mass="54589">MDYRLDIDTLKELIKNQHKTGEINSVLPFAANEAKILLKGEFKTVLGEFTRQVSKQALENENDPLLIKEPTASYGGDEGSIIKKMTSNVKFQSEDDRHDLERLLQTLLFTNEKDIKAIKAIHPHIFMYYPLSEKKKGNLEKKVGTFLKDVLVGDNASEVSAVFNKDESEDILVSLILDHLNFLKEANQKKYYQALLPSVKNLFMKDFLLISKHKDFFIDHLQTLLNHYYFVYVSQLAFKFNLFNNADYSVVNPLYYTLEWESLNKRRKAFSDPLSFKGLRDRAEHVFPHMYTQAYYSHIMVNKDKKFMTYSELDELLNSCSEEERKKFIHDANIWIKYYADTKEIPLTHIAETHSEAFTMLYQLLKKGMSSEVCKNYGRLIEDAASGEFLKFRGSLGYTLNINQDFLLMITALAVGEERILLKQLFEEFNKRGITLDLNSQKEVVELLDNLNFIEKKSDSGDAQYVKPIL</sequence>
<keyword evidence="2" id="KW-1185">Reference proteome</keyword>
<dbReference type="InterPro" id="IPR017645">
    <property type="entry name" value="Dnd_assoc_1"/>
</dbReference>
<dbReference type="OrthoDB" id="2590988at2"/>
<dbReference type="Proteomes" id="UP000030832">
    <property type="component" value="Unassembled WGS sequence"/>
</dbReference>
<evidence type="ECO:0000313" key="2">
    <source>
        <dbReference type="Proteomes" id="UP000030832"/>
    </source>
</evidence>
<reference evidence="1 2" key="1">
    <citation type="submission" date="2014-09" db="EMBL/GenBank/DDBJ databases">
        <title>Genome sequencing and annotation of Bacillus Okhensis strain Kh10-101T.</title>
        <authorList>
            <person name="Prakash J.S."/>
        </authorList>
    </citation>
    <scope>NUCLEOTIDE SEQUENCE [LARGE SCALE GENOMIC DNA]</scope>
    <source>
        <strain evidence="2">Kh10-101T</strain>
    </source>
</reference>
<dbReference type="NCBIfam" id="TIGR03236">
    <property type="entry name" value="dnd_assoc_1"/>
    <property type="match status" value="1"/>
</dbReference>
<comment type="caution">
    <text evidence="1">The sequence shown here is derived from an EMBL/GenBank/DDBJ whole genome shotgun (WGS) entry which is preliminary data.</text>
</comment>
<proteinExistence type="predicted"/>
<accession>A0A0B0INA2</accession>
<dbReference type="STRING" id="333138.LQ50_02215"/>
<name>A0A0B0INA2_9BACI</name>
<dbReference type="AlphaFoldDB" id="A0A0B0INA2"/>
<evidence type="ECO:0008006" key="3">
    <source>
        <dbReference type="Google" id="ProtNLM"/>
    </source>
</evidence>
<gene>
    <name evidence="1" type="ORF">LQ50_02215</name>
</gene>
<dbReference type="eggNOG" id="ENOG502Z8KF">
    <property type="taxonomic scope" value="Bacteria"/>
</dbReference>